<dbReference type="GO" id="GO:0071897">
    <property type="term" value="P:DNA biosynthetic process"/>
    <property type="evidence" value="ECO:0007669"/>
    <property type="project" value="UniProtKB-ARBA"/>
</dbReference>
<dbReference type="GO" id="GO:0032021">
    <property type="term" value="C:NELF complex"/>
    <property type="evidence" value="ECO:0007669"/>
    <property type="project" value="TreeGrafter"/>
</dbReference>
<comment type="similarity">
    <text evidence="2">Belongs to the NELF-D family.</text>
</comment>
<keyword evidence="5" id="KW-0804">Transcription</keyword>
<dbReference type="InterPro" id="IPR000477">
    <property type="entry name" value="RT_dom"/>
</dbReference>
<dbReference type="Pfam" id="PF00078">
    <property type="entry name" value="RVT_1"/>
    <property type="match status" value="1"/>
</dbReference>
<dbReference type="InterPro" id="IPR006942">
    <property type="entry name" value="TH1"/>
</dbReference>
<dbReference type="GO" id="GO:0034244">
    <property type="term" value="P:negative regulation of transcription elongation by RNA polymerase II"/>
    <property type="evidence" value="ECO:0007669"/>
    <property type="project" value="TreeGrafter"/>
</dbReference>
<dbReference type="Pfam" id="PF04858">
    <property type="entry name" value="TH1"/>
    <property type="match status" value="1"/>
</dbReference>
<evidence type="ECO:0000256" key="5">
    <source>
        <dbReference type="ARBA" id="ARBA00023163"/>
    </source>
</evidence>
<dbReference type="SUPFAM" id="SSF56672">
    <property type="entry name" value="DNA/RNA polymerases"/>
    <property type="match status" value="1"/>
</dbReference>
<evidence type="ECO:0000256" key="3">
    <source>
        <dbReference type="ARBA" id="ARBA00022491"/>
    </source>
</evidence>
<evidence type="ECO:0000259" key="7">
    <source>
        <dbReference type="Pfam" id="PF00078"/>
    </source>
</evidence>
<evidence type="ECO:0000256" key="6">
    <source>
        <dbReference type="ARBA" id="ARBA00023242"/>
    </source>
</evidence>
<dbReference type="AlphaFoldDB" id="A0A4C1TBD8"/>
<gene>
    <name evidence="8" type="primary">TH1</name>
    <name evidence="8" type="ORF">EVAR_77869_1</name>
</gene>
<dbReference type="OrthoDB" id="511287at2759"/>
<keyword evidence="4" id="KW-0805">Transcription regulation</keyword>
<dbReference type="PANTHER" id="PTHR12144:SF0">
    <property type="entry name" value="NEGATIVE ELONGATION FACTOR C_D"/>
    <property type="match status" value="1"/>
</dbReference>
<evidence type="ECO:0000313" key="9">
    <source>
        <dbReference type="Proteomes" id="UP000299102"/>
    </source>
</evidence>
<dbReference type="PANTHER" id="PTHR12144">
    <property type="entry name" value="NEGATIVE ELONGATION FACTOR D"/>
    <property type="match status" value="1"/>
</dbReference>
<sequence length="505" mass="56927">MKRLMDVSEAREKDRTTWKSMVSAYPSGKQANHDVTPITLALTAGESWRAARTALAAMLSRGALNPADISALFRAYTQPEPPPVHLLRIPQFLELLVDSLFKSGSKLNPEHKSKYMYLLAYAASICETRTPGRPIKDELKGTVQAIEKVHAVCCSSASSSELIAELPTLYHCIRYPVVGMGVLVWVECVVTEPSYFKLCTEHCPLHLALLDEVASCHPLLHHRLLQLLVQLFESPQDELEILVQLELKKMLLDRMVNLLSRGCVVPVLRYIKQCWQRGDTDISLIRYFITEVLDAIAPPYTQEFVQLVLPMVENEEITGTMRAEGENDPVSEFIGKSSSACARINRAYINWFDIRRGVSQGCATSPLLFNLFMDSCLYDLKEHECGLTMDELSVKCLLYAEDQVILASWACGLQEMVNKMNDFVKKRSMKGNVGKTKVMVFERGENTTECDILIECEKVEQVKEIIYLDTLFTNDGIHNRDIERRVNAENKGNGTLLAIMNIKSV</sequence>
<keyword evidence="3" id="KW-0678">Repressor</keyword>
<keyword evidence="8" id="KW-0251">Elongation factor</keyword>
<keyword evidence="6" id="KW-0539">Nucleus</keyword>
<dbReference type="EMBL" id="BGZK01000047">
    <property type="protein sequence ID" value="GBP11772.1"/>
    <property type="molecule type" value="Genomic_DNA"/>
</dbReference>
<organism evidence="8 9">
    <name type="scientific">Eumeta variegata</name>
    <name type="common">Bagworm moth</name>
    <name type="synonym">Eumeta japonica</name>
    <dbReference type="NCBI Taxonomy" id="151549"/>
    <lineage>
        <taxon>Eukaryota</taxon>
        <taxon>Metazoa</taxon>
        <taxon>Ecdysozoa</taxon>
        <taxon>Arthropoda</taxon>
        <taxon>Hexapoda</taxon>
        <taxon>Insecta</taxon>
        <taxon>Pterygota</taxon>
        <taxon>Neoptera</taxon>
        <taxon>Endopterygota</taxon>
        <taxon>Lepidoptera</taxon>
        <taxon>Glossata</taxon>
        <taxon>Ditrysia</taxon>
        <taxon>Tineoidea</taxon>
        <taxon>Psychidae</taxon>
        <taxon>Oiketicinae</taxon>
        <taxon>Eumeta</taxon>
    </lineage>
</organism>
<evidence type="ECO:0000256" key="4">
    <source>
        <dbReference type="ARBA" id="ARBA00023015"/>
    </source>
</evidence>
<evidence type="ECO:0000256" key="1">
    <source>
        <dbReference type="ARBA" id="ARBA00004123"/>
    </source>
</evidence>
<reference evidence="8 9" key="1">
    <citation type="journal article" date="2019" name="Commun. Biol.">
        <title>The bagworm genome reveals a unique fibroin gene that provides high tensile strength.</title>
        <authorList>
            <person name="Kono N."/>
            <person name="Nakamura H."/>
            <person name="Ohtoshi R."/>
            <person name="Tomita M."/>
            <person name="Numata K."/>
            <person name="Arakawa K."/>
        </authorList>
    </citation>
    <scope>NUCLEOTIDE SEQUENCE [LARGE SCALE GENOMIC DNA]</scope>
</reference>
<accession>A0A4C1TBD8</accession>
<proteinExistence type="inferred from homology"/>
<dbReference type="GO" id="GO:0003723">
    <property type="term" value="F:RNA binding"/>
    <property type="evidence" value="ECO:0007669"/>
    <property type="project" value="TreeGrafter"/>
</dbReference>
<feature type="domain" description="Reverse transcriptase" evidence="7">
    <location>
        <begin position="343"/>
        <end position="453"/>
    </location>
</feature>
<dbReference type="InterPro" id="IPR043502">
    <property type="entry name" value="DNA/RNA_pol_sf"/>
</dbReference>
<dbReference type="Proteomes" id="UP000299102">
    <property type="component" value="Unassembled WGS sequence"/>
</dbReference>
<keyword evidence="8" id="KW-0648">Protein biosynthesis</keyword>
<protein>
    <submittedName>
        <fullName evidence="8">Negative elongation factor D</fullName>
    </submittedName>
</protein>
<evidence type="ECO:0000313" key="8">
    <source>
        <dbReference type="EMBL" id="GBP11772.1"/>
    </source>
</evidence>
<name>A0A4C1TBD8_EUMVA</name>
<comment type="subcellular location">
    <subcellularLocation>
        <location evidence="1">Nucleus</location>
    </subcellularLocation>
</comment>
<dbReference type="STRING" id="151549.A0A4C1TBD8"/>
<keyword evidence="9" id="KW-1185">Reference proteome</keyword>
<evidence type="ECO:0000256" key="2">
    <source>
        <dbReference type="ARBA" id="ARBA00005726"/>
    </source>
</evidence>
<dbReference type="GO" id="GO:0003746">
    <property type="term" value="F:translation elongation factor activity"/>
    <property type="evidence" value="ECO:0007669"/>
    <property type="project" value="UniProtKB-KW"/>
</dbReference>
<comment type="caution">
    <text evidence="8">The sequence shown here is derived from an EMBL/GenBank/DDBJ whole genome shotgun (WGS) entry which is preliminary data.</text>
</comment>